<dbReference type="PANTHER" id="PTHR33673">
    <property type="entry name" value="SUPPRESSOR SRP40-LIKE PROTEIN"/>
    <property type="match status" value="1"/>
</dbReference>
<reference evidence="2 3" key="1">
    <citation type="journal article" date="2024" name="G3 (Bethesda)">
        <title>Genome assembly of Hibiscus sabdariffa L. provides insights into metabolisms of medicinal natural products.</title>
        <authorList>
            <person name="Kim T."/>
        </authorList>
    </citation>
    <scope>NUCLEOTIDE SEQUENCE [LARGE SCALE GENOMIC DNA]</scope>
    <source>
        <strain evidence="2">TK-2024</strain>
        <tissue evidence="2">Old leaves</tissue>
    </source>
</reference>
<keyword evidence="3" id="KW-1185">Reference proteome</keyword>
<feature type="compositionally biased region" description="Basic and acidic residues" evidence="1">
    <location>
        <begin position="169"/>
        <end position="181"/>
    </location>
</feature>
<feature type="compositionally biased region" description="Low complexity" evidence="1">
    <location>
        <begin position="156"/>
        <end position="165"/>
    </location>
</feature>
<organism evidence="2 3">
    <name type="scientific">Hibiscus sabdariffa</name>
    <name type="common">roselle</name>
    <dbReference type="NCBI Taxonomy" id="183260"/>
    <lineage>
        <taxon>Eukaryota</taxon>
        <taxon>Viridiplantae</taxon>
        <taxon>Streptophyta</taxon>
        <taxon>Embryophyta</taxon>
        <taxon>Tracheophyta</taxon>
        <taxon>Spermatophyta</taxon>
        <taxon>Magnoliopsida</taxon>
        <taxon>eudicotyledons</taxon>
        <taxon>Gunneridae</taxon>
        <taxon>Pentapetalae</taxon>
        <taxon>rosids</taxon>
        <taxon>malvids</taxon>
        <taxon>Malvales</taxon>
        <taxon>Malvaceae</taxon>
        <taxon>Malvoideae</taxon>
        <taxon>Hibiscus</taxon>
    </lineage>
</organism>
<dbReference type="EMBL" id="JBBPBN010000103">
    <property type="protein sequence ID" value="KAK8979179.1"/>
    <property type="molecule type" value="Genomic_DNA"/>
</dbReference>
<feature type="compositionally biased region" description="Polar residues" evidence="1">
    <location>
        <begin position="182"/>
        <end position="196"/>
    </location>
</feature>
<evidence type="ECO:0000313" key="3">
    <source>
        <dbReference type="Proteomes" id="UP001396334"/>
    </source>
</evidence>
<proteinExistence type="predicted"/>
<accession>A0ABR2NSR1</accession>
<dbReference type="Proteomes" id="UP001396334">
    <property type="component" value="Unassembled WGS sequence"/>
</dbReference>
<protein>
    <submittedName>
        <fullName evidence="2">Uncharacterized protein</fullName>
    </submittedName>
</protein>
<feature type="region of interest" description="Disordered" evidence="1">
    <location>
        <begin position="143"/>
        <end position="203"/>
    </location>
</feature>
<dbReference type="PANTHER" id="PTHR33673:SF36">
    <property type="entry name" value="MYB-LIKE PROTEIN Q"/>
    <property type="match status" value="1"/>
</dbReference>
<sequence>MLYKSGEFTKLDEQIMAQKDVLPSLKELDHMAAMDEDMDKGSGKAEMAVETGEVAEDDSEPKVAQAQAEEVQGSVSNAPMVRDGAVGDSLSMEKKPTAEPEPEPEAEAHNKPIKSLSNLYVERNISISFTFPVLTAADGGRLSSACADQNKGLPTQQQPPQQQPQMEEEQQKGNTEEKEAESQASPQNDSSNSWLSFFSCCRR</sequence>
<evidence type="ECO:0000256" key="1">
    <source>
        <dbReference type="SAM" id="MobiDB-lite"/>
    </source>
</evidence>
<comment type="caution">
    <text evidence="2">The sequence shown here is derived from an EMBL/GenBank/DDBJ whole genome shotgun (WGS) entry which is preliminary data.</text>
</comment>
<gene>
    <name evidence="2" type="ORF">V6N11_009389</name>
</gene>
<evidence type="ECO:0000313" key="2">
    <source>
        <dbReference type="EMBL" id="KAK8979179.1"/>
    </source>
</evidence>
<feature type="region of interest" description="Disordered" evidence="1">
    <location>
        <begin position="37"/>
        <end position="113"/>
    </location>
</feature>
<name>A0ABR2NSR1_9ROSI</name>